<protein>
    <submittedName>
        <fullName evidence="2">Uncharacterized protein</fullName>
    </submittedName>
</protein>
<dbReference type="EMBL" id="VDFV01000072">
    <property type="protein sequence ID" value="TNC61042.1"/>
    <property type="molecule type" value="Genomic_DNA"/>
</dbReference>
<feature type="transmembrane region" description="Helical" evidence="1">
    <location>
        <begin position="45"/>
        <end position="65"/>
    </location>
</feature>
<evidence type="ECO:0000313" key="2">
    <source>
        <dbReference type="EMBL" id="TNC61042.1"/>
    </source>
</evidence>
<name>A0A5C4NAQ1_9RHOB</name>
<keyword evidence="1" id="KW-0472">Membrane</keyword>
<evidence type="ECO:0000256" key="1">
    <source>
        <dbReference type="SAM" id="Phobius"/>
    </source>
</evidence>
<feature type="transmembrane region" description="Helical" evidence="1">
    <location>
        <begin position="77"/>
        <end position="97"/>
    </location>
</feature>
<reference evidence="2 3" key="1">
    <citation type="submission" date="2019-06" db="EMBL/GenBank/DDBJ databases">
        <authorList>
            <person name="Jiang L."/>
        </authorList>
    </citation>
    <scope>NUCLEOTIDE SEQUENCE [LARGE SCALE GENOMIC DNA]</scope>
    <source>
        <strain evidence="2 3">YIM 48858</strain>
    </source>
</reference>
<dbReference type="AlphaFoldDB" id="A0A5C4NAQ1"/>
<dbReference type="Proteomes" id="UP000305709">
    <property type="component" value="Unassembled WGS sequence"/>
</dbReference>
<accession>A0A5C4NAQ1</accession>
<organism evidence="2 3">
    <name type="scientific">Rubellimicrobium roseum</name>
    <dbReference type="NCBI Taxonomy" id="687525"/>
    <lineage>
        <taxon>Bacteria</taxon>
        <taxon>Pseudomonadati</taxon>
        <taxon>Pseudomonadota</taxon>
        <taxon>Alphaproteobacteria</taxon>
        <taxon>Rhodobacterales</taxon>
        <taxon>Roseobacteraceae</taxon>
        <taxon>Rubellimicrobium</taxon>
    </lineage>
</organism>
<keyword evidence="3" id="KW-1185">Reference proteome</keyword>
<proteinExistence type="predicted"/>
<keyword evidence="1" id="KW-1133">Transmembrane helix</keyword>
<feature type="transmembrane region" description="Helical" evidence="1">
    <location>
        <begin position="12"/>
        <end position="33"/>
    </location>
</feature>
<keyword evidence="1" id="KW-0812">Transmembrane</keyword>
<dbReference type="RefSeq" id="WP_139083751.1">
    <property type="nucleotide sequence ID" value="NZ_VDFV01000072.1"/>
</dbReference>
<sequence length="106" mass="10998">MTDILRISGPLTLWLTAFSAVYGLQGLICSPRWAEAGLDLAAGRMALALAASLVLGLQVAFLLALRTTRFASCSGFVRTLSLGLSTVALVASAWTLIPVATTSACL</sequence>
<comment type="caution">
    <text evidence="2">The sequence shown here is derived from an EMBL/GenBank/DDBJ whole genome shotgun (WGS) entry which is preliminary data.</text>
</comment>
<dbReference type="OrthoDB" id="7433399at2"/>
<evidence type="ECO:0000313" key="3">
    <source>
        <dbReference type="Proteomes" id="UP000305709"/>
    </source>
</evidence>
<gene>
    <name evidence="2" type="ORF">FHG71_21520</name>
</gene>